<evidence type="ECO:0000313" key="2">
    <source>
        <dbReference type="WBParaSite" id="JU765_v2.g6163.t1"/>
    </source>
</evidence>
<name>A0AC34RF08_9BILA</name>
<evidence type="ECO:0000313" key="1">
    <source>
        <dbReference type="Proteomes" id="UP000887576"/>
    </source>
</evidence>
<proteinExistence type="predicted"/>
<dbReference type="Proteomes" id="UP000887576">
    <property type="component" value="Unplaced"/>
</dbReference>
<dbReference type="WBParaSite" id="JU765_v2.g6163.t1">
    <property type="protein sequence ID" value="JU765_v2.g6163.t1"/>
    <property type="gene ID" value="JU765_v2.g6163"/>
</dbReference>
<organism evidence="1 2">
    <name type="scientific">Panagrolaimus sp. JU765</name>
    <dbReference type="NCBI Taxonomy" id="591449"/>
    <lineage>
        <taxon>Eukaryota</taxon>
        <taxon>Metazoa</taxon>
        <taxon>Ecdysozoa</taxon>
        <taxon>Nematoda</taxon>
        <taxon>Chromadorea</taxon>
        <taxon>Rhabditida</taxon>
        <taxon>Tylenchina</taxon>
        <taxon>Panagrolaimomorpha</taxon>
        <taxon>Panagrolaimoidea</taxon>
        <taxon>Panagrolaimidae</taxon>
        <taxon>Panagrolaimus</taxon>
    </lineage>
</organism>
<accession>A0AC34RF08</accession>
<sequence>MKSLFKIFVILFGILFLVSSAVHDLPFEDEDVLIPLMKKGRPRGPPRFGKRSANPAGFRPVFVYGPFRDQLHHDVDNF</sequence>
<reference evidence="2" key="1">
    <citation type="submission" date="2022-11" db="UniProtKB">
        <authorList>
            <consortium name="WormBaseParasite"/>
        </authorList>
    </citation>
    <scope>IDENTIFICATION</scope>
</reference>
<protein>
    <submittedName>
        <fullName evidence="2">Uncharacterized protein</fullName>
    </submittedName>
</protein>